<dbReference type="RefSeq" id="WP_091548254.1">
    <property type="nucleotide sequence ID" value="NZ_FONY01000029.1"/>
</dbReference>
<dbReference type="InterPro" id="IPR058792">
    <property type="entry name" value="Beta-barrel_RND_2"/>
</dbReference>
<feature type="signal peptide" evidence="2">
    <location>
        <begin position="1"/>
        <end position="24"/>
    </location>
</feature>
<dbReference type="OrthoDB" id="9798190at2"/>
<dbReference type="AlphaFoldDB" id="A0A1I2I4Z9"/>
<evidence type="ECO:0000256" key="1">
    <source>
        <dbReference type="ARBA" id="ARBA00009477"/>
    </source>
</evidence>
<dbReference type="Gene3D" id="2.40.50.100">
    <property type="match status" value="1"/>
</dbReference>
<gene>
    <name evidence="5" type="ORF">SAMN04488541_10299</name>
</gene>
<dbReference type="Pfam" id="PF25954">
    <property type="entry name" value="Beta-barrel_RND_2"/>
    <property type="match status" value="1"/>
</dbReference>
<evidence type="ECO:0000256" key="2">
    <source>
        <dbReference type="SAM" id="SignalP"/>
    </source>
</evidence>
<keyword evidence="6" id="KW-1185">Reference proteome</keyword>
<keyword evidence="2" id="KW-0732">Signal</keyword>
<dbReference type="GO" id="GO:1990281">
    <property type="term" value="C:efflux pump complex"/>
    <property type="evidence" value="ECO:0007669"/>
    <property type="project" value="TreeGrafter"/>
</dbReference>
<organism evidence="5 6">
    <name type="scientific">Thermoflexibacter ruber</name>
    <dbReference type="NCBI Taxonomy" id="1003"/>
    <lineage>
        <taxon>Bacteria</taxon>
        <taxon>Pseudomonadati</taxon>
        <taxon>Bacteroidota</taxon>
        <taxon>Cytophagia</taxon>
        <taxon>Cytophagales</taxon>
        <taxon>Thermoflexibacteraceae</taxon>
        <taxon>Thermoflexibacter</taxon>
    </lineage>
</organism>
<dbReference type="PANTHER" id="PTHR30469">
    <property type="entry name" value="MULTIDRUG RESISTANCE PROTEIN MDTA"/>
    <property type="match status" value="1"/>
</dbReference>
<dbReference type="PROSITE" id="PS51257">
    <property type="entry name" value="PROKAR_LIPOPROTEIN"/>
    <property type="match status" value="1"/>
</dbReference>
<dbReference type="Gene3D" id="2.40.30.170">
    <property type="match status" value="1"/>
</dbReference>
<sequence>MLTKKLFIQIIGMVAVVFFAVACADNKAKEAEVSEDTVPVQVTKVTQETITEKVLTSGLLSSSTEARLSFKIGGIIDKIYVKEGQAVTQGQLLAVLNQTEINAQVTQAAEGLNKAERDLQRITNLYKDSVATLEQFQNVNTAYTVAKQNVDIAKFNQNYTEIRAVANGKILKKLMNVGELAQAGAPVFLMNGTTSQDWVIKVGLADRDWAKINIGDKAKVHFDAYPDEVFEGTVSQLAQAADPMSGTFQVEISVNPKNARFASGLMASVEITPSNVQTKTIIPIEALVESNGKEGIVYTIDDKKIAKKVNITIARLIEGKVVVTSGLENVNQVVTAGSPYLVEGKKVVIK</sequence>
<protein>
    <submittedName>
        <fullName evidence="5">RND family efflux transporter, MFP subunit</fullName>
    </submittedName>
</protein>
<feature type="chain" id="PRO_5011464174" evidence="2">
    <location>
        <begin position="25"/>
        <end position="350"/>
    </location>
</feature>
<evidence type="ECO:0000313" key="5">
    <source>
        <dbReference type="EMBL" id="SFF37539.1"/>
    </source>
</evidence>
<dbReference type="Gene3D" id="2.40.420.20">
    <property type="match status" value="1"/>
</dbReference>
<evidence type="ECO:0000259" key="3">
    <source>
        <dbReference type="Pfam" id="PF25954"/>
    </source>
</evidence>
<dbReference type="STRING" id="1003.SAMN04488541_10299"/>
<comment type="similarity">
    <text evidence="1">Belongs to the membrane fusion protein (MFP) (TC 8.A.1) family.</text>
</comment>
<evidence type="ECO:0000259" key="4">
    <source>
        <dbReference type="Pfam" id="PF25973"/>
    </source>
</evidence>
<feature type="domain" description="CzcB-like barrel-sandwich hybrid" evidence="4">
    <location>
        <begin position="67"/>
        <end position="189"/>
    </location>
</feature>
<dbReference type="EMBL" id="FONY01000029">
    <property type="protein sequence ID" value="SFF37539.1"/>
    <property type="molecule type" value="Genomic_DNA"/>
</dbReference>
<dbReference type="NCBIfam" id="TIGR01730">
    <property type="entry name" value="RND_mfp"/>
    <property type="match status" value="1"/>
</dbReference>
<dbReference type="Pfam" id="PF25973">
    <property type="entry name" value="BSH_CzcB"/>
    <property type="match status" value="1"/>
</dbReference>
<proteinExistence type="inferred from homology"/>
<dbReference type="SUPFAM" id="SSF111369">
    <property type="entry name" value="HlyD-like secretion proteins"/>
    <property type="match status" value="1"/>
</dbReference>
<feature type="domain" description="CusB-like beta-barrel" evidence="3">
    <location>
        <begin position="202"/>
        <end position="273"/>
    </location>
</feature>
<reference evidence="5 6" key="1">
    <citation type="submission" date="2016-10" db="EMBL/GenBank/DDBJ databases">
        <authorList>
            <person name="de Groot N.N."/>
        </authorList>
    </citation>
    <scope>NUCLEOTIDE SEQUENCE [LARGE SCALE GENOMIC DNA]</scope>
    <source>
        <strain>GEY</strain>
        <strain evidence="6">DSM 9560</strain>
    </source>
</reference>
<dbReference type="InterPro" id="IPR006143">
    <property type="entry name" value="RND_pump_MFP"/>
</dbReference>
<dbReference type="GO" id="GO:0015562">
    <property type="term" value="F:efflux transmembrane transporter activity"/>
    <property type="evidence" value="ECO:0007669"/>
    <property type="project" value="TreeGrafter"/>
</dbReference>
<accession>A0A1I2I4Z9</accession>
<evidence type="ECO:0000313" key="6">
    <source>
        <dbReference type="Proteomes" id="UP000199513"/>
    </source>
</evidence>
<name>A0A1I2I4Z9_9BACT</name>
<dbReference type="Proteomes" id="UP000199513">
    <property type="component" value="Unassembled WGS sequence"/>
</dbReference>
<dbReference type="InterPro" id="IPR058647">
    <property type="entry name" value="BSH_CzcB-like"/>
</dbReference>
<dbReference type="PANTHER" id="PTHR30469:SF20">
    <property type="entry name" value="EFFLUX RND TRANSPORTER PERIPLASMIC ADAPTOR SUBUNIT"/>
    <property type="match status" value="1"/>
</dbReference>